<evidence type="ECO:0000313" key="1">
    <source>
        <dbReference type="EMBL" id="RKF63364.1"/>
    </source>
</evidence>
<keyword evidence="2" id="KW-1185">Reference proteome</keyword>
<reference evidence="1 2" key="1">
    <citation type="journal article" date="2018" name="BMC Genomics">
        <title>Comparative genome analyses reveal sequence features reflecting distinct modes of host-adaptation between dicot and monocot powdery mildew.</title>
        <authorList>
            <person name="Wu Y."/>
            <person name="Ma X."/>
            <person name="Pan Z."/>
            <person name="Kale S.D."/>
            <person name="Song Y."/>
            <person name="King H."/>
            <person name="Zhang Q."/>
            <person name="Presley C."/>
            <person name="Deng X."/>
            <person name="Wei C.I."/>
            <person name="Xiao S."/>
        </authorList>
    </citation>
    <scope>NUCLEOTIDE SEQUENCE [LARGE SCALE GENOMIC DNA]</scope>
    <source>
        <strain evidence="1">UMSG2</strain>
    </source>
</reference>
<dbReference type="Proteomes" id="UP000286134">
    <property type="component" value="Unassembled WGS sequence"/>
</dbReference>
<evidence type="ECO:0000313" key="2">
    <source>
        <dbReference type="Proteomes" id="UP000286134"/>
    </source>
</evidence>
<gene>
    <name evidence="1" type="ORF">OnM2_025063</name>
</gene>
<proteinExistence type="predicted"/>
<dbReference type="OrthoDB" id="3594866at2759"/>
<dbReference type="STRING" id="212602.A0A420I118"/>
<dbReference type="PANTHER" id="PTHR11439">
    <property type="entry name" value="GAG-POL-RELATED RETROTRANSPOSON"/>
    <property type="match status" value="1"/>
</dbReference>
<name>A0A420I118_9PEZI</name>
<dbReference type="AlphaFoldDB" id="A0A420I118"/>
<protein>
    <submittedName>
        <fullName evidence="1">Retrovirus-related Pol polyprotein from transposon RE1</fullName>
    </submittedName>
</protein>
<comment type="caution">
    <text evidence="1">The sequence shown here is derived from an EMBL/GenBank/DDBJ whole genome shotgun (WGS) entry which is preliminary data.</text>
</comment>
<sequence length="159" mass="17985">MSSCYPVNTPMKERAKEWLVPYDKQVDPADVLLFQQIMGSLNYLAIHTRMDISFSCGALMRYLHNPSPAHIRGARQILRYLSGTIHFAIKFDKMKGDQFDLYGYSDANFANYDKAGFKPHSGWLFFMSSEVISSSSKLQTTVALSSTESELYGICMAAR</sequence>
<accession>A0A420I118</accession>
<dbReference type="PANTHER" id="PTHR11439:SF463">
    <property type="entry name" value="REVERSE TRANSCRIPTASE TY1_COPIA-TYPE DOMAIN-CONTAINING PROTEIN"/>
    <property type="match status" value="1"/>
</dbReference>
<dbReference type="EMBL" id="MCFK01002599">
    <property type="protein sequence ID" value="RKF63364.1"/>
    <property type="molecule type" value="Genomic_DNA"/>
</dbReference>
<organism evidence="1 2">
    <name type="scientific">Erysiphe neolycopersici</name>
    <dbReference type="NCBI Taxonomy" id="212602"/>
    <lineage>
        <taxon>Eukaryota</taxon>
        <taxon>Fungi</taxon>
        <taxon>Dikarya</taxon>
        <taxon>Ascomycota</taxon>
        <taxon>Pezizomycotina</taxon>
        <taxon>Leotiomycetes</taxon>
        <taxon>Erysiphales</taxon>
        <taxon>Erysiphaceae</taxon>
        <taxon>Erysiphe</taxon>
    </lineage>
</organism>